<dbReference type="GO" id="GO:0008825">
    <property type="term" value="F:cyclopropane-fatty-acyl-phospholipid synthase activity"/>
    <property type="evidence" value="ECO:0007669"/>
    <property type="project" value="UniProtKB-EC"/>
</dbReference>
<dbReference type="InterPro" id="IPR003333">
    <property type="entry name" value="CMAS"/>
</dbReference>
<keyword evidence="4" id="KW-0949">S-adenosyl-L-methionine</keyword>
<evidence type="ECO:0000256" key="6">
    <source>
        <dbReference type="PIRSR" id="PIRSR003085-1"/>
    </source>
</evidence>
<dbReference type="EMBL" id="JACHHR010000008">
    <property type="protein sequence ID" value="MBB5213259.1"/>
    <property type="molecule type" value="Genomic_DNA"/>
</dbReference>
<reference evidence="8 9" key="1">
    <citation type="submission" date="2020-01" db="EMBL/GenBank/DDBJ databases">
        <title>The possibility of degradation of plastic by Microbulbifer hydrolyticus IRE-31.</title>
        <authorList>
            <person name="Liu L."/>
        </authorList>
    </citation>
    <scope>NUCLEOTIDE SEQUENCE [LARGE SCALE GENOMIC DNA]</scope>
    <source>
        <strain evidence="8 9">IRE-31</strain>
    </source>
</reference>
<dbReference type="SUPFAM" id="SSF53335">
    <property type="entry name" value="S-adenosyl-L-methionine-dependent methyltransferases"/>
    <property type="match status" value="1"/>
</dbReference>
<organism evidence="7 10">
    <name type="scientific">Microbulbifer hydrolyticus</name>
    <dbReference type="NCBI Taxonomy" id="48074"/>
    <lineage>
        <taxon>Bacteria</taxon>
        <taxon>Pseudomonadati</taxon>
        <taxon>Pseudomonadota</taxon>
        <taxon>Gammaproteobacteria</taxon>
        <taxon>Cellvibrionales</taxon>
        <taxon>Microbulbiferaceae</taxon>
        <taxon>Microbulbifer</taxon>
    </lineage>
</organism>
<evidence type="ECO:0000313" key="10">
    <source>
        <dbReference type="Proteomes" id="UP000563601"/>
    </source>
</evidence>
<evidence type="ECO:0000256" key="4">
    <source>
        <dbReference type="ARBA" id="ARBA00022691"/>
    </source>
</evidence>
<evidence type="ECO:0000256" key="5">
    <source>
        <dbReference type="ARBA" id="ARBA00023098"/>
    </source>
</evidence>
<keyword evidence="5" id="KW-0443">Lipid metabolism</keyword>
<accession>A0A6P1T6X7</accession>
<evidence type="ECO:0000313" key="7">
    <source>
        <dbReference type="EMBL" id="MBB5213259.1"/>
    </source>
</evidence>
<dbReference type="PANTHER" id="PTHR43667">
    <property type="entry name" value="CYCLOPROPANE-FATTY-ACYL-PHOSPHOLIPID SYNTHASE"/>
    <property type="match status" value="1"/>
</dbReference>
<dbReference type="Pfam" id="PF02353">
    <property type="entry name" value="CMAS"/>
    <property type="match status" value="1"/>
</dbReference>
<dbReference type="AlphaFoldDB" id="A0A6P1T6X7"/>
<sequence length="381" mass="44774">MDSNSSSPHTASIARSRHFLDDLLATADVRINGSRPWDMQLHRNRALDEIVARGSLGLGETYMRGDWSVPALDQFFFHLLRADLHTRIQPLRNLWRIARSYLVNLQSRSRAFQVAERHYDLGNDFYQCMLDSRMTYSCGYWREAKDLEQAQAAKLDLICRKLDLKPGMRLLDIGCGWGSLVSYAAEHYGVECVGVSVSREQCRYIEERYAQLPITVHLRDYRSLDEPFDRIASVGMFEHVGRKNHRTFMQVARRCLKDNGRLLLHTIGKNQRRSTTDAWIEKYIFPNGELPSTGQICDSAEQLLIEEDLHNFGCDYDKTLMAWHRNFENHWDRFAEKFDRQFYRMWRYYLLSCAGAFRARHIQLWQWIFSRKLEGGVERVV</sequence>
<keyword evidence="3 7" id="KW-0808">Transferase</keyword>
<dbReference type="EMBL" id="CP047491">
    <property type="protein sequence ID" value="QHQ38574.1"/>
    <property type="molecule type" value="Genomic_DNA"/>
</dbReference>
<keyword evidence="2 7" id="KW-0489">Methyltransferase</keyword>
<dbReference type="InterPro" id="IPR050723">
    <property type="entry name" value="CFA/CMAS"/>
</dbReference>
<dbReference type="PANTHER" id="PTHR43667:SF1">
    <property type="entry name" value="CYCLOPROPANE-FATTY-ACYL-PHOSPHOLIPID SYNTHASE"/>
    <property type="match status" value="1"/>
</dbReference>
<keyword evidence="9" id="KW-1185">Reference proteome</keyword>
<evidence type="ECO:0000256" key="3">
    <source>
        <dbReference type="ARBA" id="ARBA00022679"/>
    </source>
</evidence>
<dbReference type="GO" id="GO:0032259">
    <property type="term" value="P:methylation"/>
    <property type="evidence" value="ECO:0007669"/>
    <property type="project" value="UniProtKB-KW"/>
</dbReference>
<dbReference type="CDD" id="cd02440">
    <property type="entry name" value="AdoMet_MTases"/>
    <property type="match status" value="1"/>
</dbReference>
<dbReference type="InterPro" id="IPR029063">
    <property type="entry name" value="SAM-dependent_MTases_sf"/>
</dbReference>
<protein>
    <submittedName>
        <fullName evidence="7 8">Cyclopropane-fatty-acyl-phospholipid synthase</fullName>
        <ecNumber evidence="7 8">2.1.1.79</ecNumber>
    </submittedName>
</protein>
<evidence type="ECO:0000256" key="2">
    <source>
        <dbReference type="ARBA" id="ARBA00022603"/>
    </source>
</evidence>
<reference evidence="7 10" key="2">
    <citation type="submission" date="2020-08" db="EMBL/GenBank/DDBJ databases">
        <title>Genomic Encyclopedia of Type Strains, Phase IV (KMG-IV): sequencing the most valuable type-strain genomes for metagenomic binning, comparative biology and taxonomic classification.</title>
        <authorList>
            <person name="Goeker M."/>
        </authorList>
    </citation>
    <scope>NUCLEOTIDE SEQUENCE [LARGE SCALE GENOMIC DNA]</scope>
    <source>
        <strain evidence="7 10">DSM 11525</strain>
    </source>
</reference>
<name>A0A6P1T6X7_9GAMM</name>
<dbReference type="Proteomes" id="UP000563601">
    <property type="component" value="Unassembled WGS sequence"/>
</dbReference>
<dbReference type="NCBIfam" id="NF008686">
    <property type="entry name" value="PRK11705.1"/>
    <property type="match status" value="1"/>
</dbReference>
<dbReference type="EC" id="2.1.1.79" evidence="7 8"/>
<dbReference type="GO" id="GO:0008610">
    <property type="term" value="P:lipid biosynthetic process"/>
    <property type="evidence" value="ECO:0007669"/>
    <property type="project" value="InterPro"/>
</dbReference>
<dbReference type="OrthoDB" id="9782855at2"/>
<gene>
    <name evidence="8" type="ORF">GTQ55_05970</name>
    <name evidence="7" type="ORF">HNQ53_003509</name>
</gene>
<feature type="active site" evidence="6">
    <location>
        <position position="353"/>
    </location>
</feature>
<evidence type="ECO:0000256" key="1">
    <source>
        <dbReference type="ARBA" id="ARBA00010815"/>
    </source>
</evidence>
<evidence type="ECO:0000313" key="9">
    <source>
        <dbReference type="Proteomes" id="UP000464675"/>
    </source>
</evidence>
<dbReference type="Gene3D" id="3.40.50.150">
    <property type="entry name" value="Vaccinia Virus protein VP39"/>
    <property type="match status" value="1"/>
</dbReference>
<dbReference type="PIRSF" id="PIRSF003085">
    <property type="entry name" value="CMAS"/>
    <property type="match status" value="1"/>
</dbReference>
<evidence type="ECO:0000313" key="8">
    <source>
        <dbReference type="EMBL" id="QHQ38574.1"/>
    </source>
</evidence>
<comment type="similarity">
    <text evidence="1">Belongs to the CFA/CMAS family.</text>
</comment>
<dbReference type="Proteomes" id="UP000464675">
    <property type="component" value="Chromosome"/>
</dbReference>
<proteinExistence type="inferred from homology"/>